<organism evidence="5 6">
    <name type="scientific">Sphagnum troendelagicum</name>
    <dbReference type="NCBI Taxonomy" id="128251"/>
    <lineage>
        <taxon>Eukaryota</taxon>
        <taxon>Viridiplantae</taxon>
        <taxon>Streptophyta</taxon>
        <taxon>Embryophyta</taxon>
        <taxon>Bryophyta</taxon>
        <taxon>Sphagnophytina</taxon>
        <taxon>Sphagnopsida</taxon>
        <taxon>Sphagnales</taxon>
        <taxon>Sphagnaceae</taxon>
        <taxon>Sphagnum</taxon>
    </lineage>
</organism>
<proteinExistence type="predicted"/>
<dbReference type="Proteomes" id="UP001497512">
    <property type="component" value="Chromosome 8"/>
</dbReference>
<dbReference type="InterPro" id="IPR015943">
    <property type="entry name" value="WD40/YVTN_repeat-like_dom_sf"/>
</dbReference>
<evidence type="ECO:0000313" key="6">
    <source>
        <dbReference type="Proteomes" id="UP001497512"/>
    </source>
</evidence>
<evidence type="ECO:0000256" key="1">
    <source>
        <dbReference type="ARBA" id="ARBA00022574"/>
    </source>
</evidence>
<keyword evidence="2" id="KW-0677">Repeat</keyword>
<evidence type="ECO:0000313" key="5">
    <source>
        <dbReference type="EMBL" id="CAK9233747.1"/>
    </source>
</evidence>
<dbReference type="PROSITE" id="PS50082">
    <property type="entry name" value="WD_REPEATS_2"/>
    <property type="match status" value="1"/>
</dbReference>
<dbReference type="InterPro" id="IPR036322">
    <property type="entry name" value="WD40_repeat_dom_sf"/>
</dbReference>
<dbReference type="Pfam" id="PF00400">
    <property type="entry name" value="WD40"/>
    <property type="match status" value="1"/>
</dbReference>
<dbReference type="InterPro" id="IPR045159">
    <property type="entry name" value="DCAF7-like"/>
</dbReference>
<protein>
    <submittedName>
        <fullName evidence="5">Uncharacterized protein</fullName>
    </submittedName>
</protein>
<keyword evidence="6" id="KW-1185">Reference proteome</keyword>
<name>A0ABP0UZW2_9BRYO</name>
<sequence length="367" mass="41272">MSSGEKMKGPATAAAAANLDPNNNKNNGIHTYEAPWPLYGMNWSNRRETRFRLAIGSFIEDYPNKVEIVQLDETTGRFHRNPKLSVEHPYPVTKIMFIPDKESQKPDLMATSGDYLRIWQIHDADEEAKKLELKSLLNNRPKDEYCVPLTSFDWSEVEPWRIATSGIDTTCTVWDIDKGVVDTQLIAHDNVVNDIAWGGGVAGSVAAAPVFASVSDDGSVRMFDLRDYRHSTILYESKPPQTPLIRLSWNKQDPRYLATVQRYSNTVVLLDLRFPSVSVSELHSHHACVTSVTWAPHSKHHFCSGGDDFQALIWDTSAKQPDRELEPILAYSAGVEINQVQWSAAQPEWVAIAFANKLQILRVSLPT</sequence>
<feature type="repeat" description="WD" evidence="3">
    <location>
        <begin position="282"/>
        <end position="324"/>
    </location>
</feature>
<dbReference type="InterPro" id="IPR001680">
    <property type="entry name" value="WD40_rpt"/>
</dbReference>
<evidence type="ECO:0000256" key="3">
    <source>
        <dbReference type="PROSITE-ProRule" id="PRU00221"/>
    </source>
</evidence>
<evidence type="ECO:0000256" key="2">
    <source>
        <dbReference type="ARBA" id="ARBA00022737"/>
    </source>
</evidence>
<evidence type="ECO:0000256" key="4">
    <source>
        <dbReference type="SAM" id="MobiDB-lite"/>
    </source>
</evidence>
<dbReference type="Gene3D" id="2.130.10.10">
    <property type="entry name" value="YVTN repeat-like/Quinoprotein amine dehydrogenase"/>
    <property type="match status" value="1"/>
</dbReference>
<feature type="compositionally biased region" description="Low complexity" evidence="4">
    <location>
        <begin position="11"/>
        <end position="26"/>
    </location>
</feature>
<dbReference type="SMART" id="SM00320">
    <property type="entry name" value="WD40"/>
    <property type="match status" value="4"/>
</dbReference>
<gene>
    <name evidence="5" type="ORF">CSSPTR1EN2_LOCUS21660</name>
</gene>
<feature type="region of interest" description="Disordered" evidence="4">
    <location>
        <begin position="1"/>
        <end position="26"/>
    </location>
</feature>
<dbReference type="SUPFAM" id="SSF50978">
    <property type="entry name" value="WD40 repeat-like"/>
    <property type="match status" value="1"/>
</dbReference>
<keyword evidence="1 3" id="KW-0853">WD repeat</keyword>
<dbReference type="PANTHER" id="PTHR19919">
    <property type="entry name" value="WD REPEAT CONTAINING PROTEIN"/>
    <property type="match status" value="1"/>
</dbReference>
<accession>A0ABP0UZW2</accession>
<reference evidence="5" key="1">
    <citation type="submission" date="2024-02" db="EMBL/GenBank/DDBJ databases">
        <authorList>
            <consortium name="ELIXIR-Norway"/>
            <consortium name="Elixir Norway"/>
        </authorList>
    </citation>
    <scope>NUCLEOTIDE SEQUENCE</scope>
</reference>
<dbReference type="EMBL" id="OZ019900">
    <property type="protein sequence ID" value="CAK9233747.1"/>
    <property type="molecule type" value="Genomic_DNA"/>
</dbReference>